<evidence type="ECO:0000256" key="2">
    <source>
        <dbReference type="ARBA" id="ARBA00023015"/>
    </source>
</evidence>
<evidence type="ECO:0000313" key="7">
    <source>
        <dbReference type="EMBL" id="EDK36304.2"/>
    </source>
</evidence>
<dbReference type="GO" id="GO:0090262">
    <property type="term" value="P:regulation of transcription-coupled nucleotide-excision repair"/>
    <property type="evidence" value="ECO:0007669"/>
    <property type="project" value="EnsemblFungi"/>
</dbReference>
<dbReference type="GO" id="GO:0032968">
    <property type="term" value="P:positive regulation of transcription elongation by RNA polymerase II"/>
    <property type="evidence" value="ECO:0007669"/>
    <property type="project" value="EnsemblFungi"/>
</dbReference>
<dbReference type="GO" id="GO:0006353">
    <property type="term" value="P:DNA-templated transcription termination"/>
    <property type="evidence" value="ECO:0007669"/>
    <property type="project" value="EnsemblFungi"/>
</dbReference>
<dbReference type="SUPFAM" id="SSF159042">
    <property type="entry name" value="Plus3-like"/>
    <property type="match status" value="1"/>
</dbReference>
<dbReference type="Proteomes" id="UP000001997">
    <property type="component" value="Unassembled WGS sequence"/>
</dbReference>
<dbReference type="GO" id="GO:0001015">
    <property type="term" value="P:snoRNA transcription by RNA polymerase II"/>
    <property type="evidence" value="ECO:0007669"/>
    <property type="project" value="EnsemblFungi"/>
</dbReference>
<keyword evidence="3" id="KW-0804">Transcription</keyword>
<dbReference type="GO" id="GO:0000122">
    <property type="term" value="P:negative regulation of transcription by RNA polymerase II"/>
    <property type="evidence" value="ECO:0007669"/>
    <property type="project" value="EnsemblFungi"/>
</dbReference>
<evidence type="ECO:0000256" key="5">
    <source>
        <dbReference type="SAM" id="MobiDB-lite"/>
    </source>
</evidence>
<evidence type="ECO:0000313" key="8">
    <source>
        <dbReference type="Proteomes" id="UP000001997"/>
    </source>
</evidence>
<feature type="region of interest" description="Disordered" evidence="5">
    <location>
        <begin position="1"/>
        <end position="89"/>
    </location>
</feature>
<dbReference type="GO" id="GO:0070911">
    <property type="term" value="P:global genome nucleotide-excision repair"/>
    <property type="evidence" value="ECO:0007669"/>
    <property type="project" value="EnsemblFungi"/>
</dbReference>
<feature type="compositionally biased region" description="Basic and acidic residues" evidence="5">
    <location>
        <begin position="141"/>
        <end position="162"/>
    </location>
</feature>
<accession>A5DAU7</accession>
<evidence type="ECO:0000256" key="1">
    <source>
        <dbReference type="ARBA" id="ARBA00004123"/>
    </source>
</evidence>
<dbReference type="GO" id="GO:0000791">
    <property type="term" value="C:euchromatin"/>
    <property type="evidence" value="ECO:0007669"/>
    <property type="project" value="EnsemblFungi"/>
</dbReference>
<dbReference type="InterPro" id="IPR004343">
    <property type="entry name" value="Plus-3_dom"/>
</dbReference>
<evidence type="ECO:0000256" key="4">
    <source>
        <dbReference type="ARBA" id="ARBA00023242"/>
    </source>
</evidence>
<dbReference type="FunCoup" id="A5DAU7">
    <property type="interactions" value="345"/>
</dbReference>
<name>A5DAU7_PICGU</name>
<gene>
    <name evidence="7" type="ORF">PGUG_00402</name>
</gene>
<dbReference type="GO" id="GO:0003723">
    <property type="term" value="F:RNA binding"/>
    <property type="evidence" value="ECO:0007669"/>
    <property type="project" value="EnsemblFungi"/>
</dbReference>
<dbReference type="GO" id="GO:0016593">
    <property type="term" value="C:Cdc73/Paf1 complex"/>
    <property type="evidence" value="ECO:0007669"/>
    <property type="project" value="EnsemblFungi"/>
</dbReference>
<feature type="region of interest" description="Disordered" evidence="5">
    <location>
        <begin position="114"/>
        <end position="187"/>
    </location>
</feature>
<feature type="compositionally biased region" description="Acidic residues" evidence="5">
    <location>
        <begin position="163"/>
        <end position="187"/>
    </location>
</feature>
<protein>
    <recommendedName>
        <fullName evidence="6">Plus3 domain-containing protein</fullName>
    </recommendedName>
</protein>
<keyword evidence="2" id="KW-0805">Transcription regulation</keyword>
<feature type="region of interest" description="Disordered" evidence="5">
    <location>
        <begin position="414"/>
        <end position="437"/>
    </location>
</feature>
<dbReference type="OMA" id="ISGCYAR"/>
<dbReference type="GeneID" id="5129194"/>
<sequence>MSDLDDDLLALAGAGSDGSDVDSDVPLKKPDSKKRKKLDESDLDFDDDDDNLAENDDATATADLVNPYPLEGKYRDEEDRENLLNMDEMKREEILFERSQEMESYNEKIYLQQRLKQQAAQDSPRATRSSKRNKTSAKTTSKSDKLSELRKQREQKQRRMDGDFDDDEEEEDEDDNLDDEIADLGGYEDDYDDEEEVKWGSGRSKFAPRSYVRASLDDINKIVVGRSMLTKYCYYNGFNETILDCFTKVNVGVDRATRQPLYRMVRIDDVKSIPQKPYSVAGSKIDLYLTVTQNKNQTKEFPLTVFSDSPISTQELDRYKIELEKTGEELPYVDDVNEKHESLQHLTTRGLSDKDVNEMIERKQKLQANVGGYNAVFEKSKLLDLLKIAKQEGNTSKAESLQAKLTALENTLASQTNTSNTSESLNTMSKVNERNRRLNQKNIRKAEIKSSQLRKVVENNPDGGDPFSRFKTATRVFYQDVVQEENKKALVDAQLSYQERMDEKSKNEAKIEKSTYRVLGVMDQLIKQVDVDLGVVTSI</sequence>
<dbReference type="eggNOG" id="KOG2402">
    <property type="taxonomic scope" value="Eukaryota"/>
</dbReference>
<dbReference type="SMART" id="SM00719">
    <property type="entry name" value="Plus3"/>
    <property type="match status" value="1"/>
</dbReference>
<keyword evidence="4" id="KW-0539">Nucleus</keyword>
<feature type="compositionally biased region" description="Low complexity" evidence="5">
    <location>
        <begin position="9"/>
        <end position="18"/>
    </location>
</feature>
<dbReference type="GO" id="GO:0031126">
    <property type="term" value="P:sno(s)RNA 3'-end processing"/>
    <property type="evidence" value="ECO:0007669"/>
    <property type="project" value="EnsemblFungi"/>
</dbReference>
<dbReference type="GO" id="GO:0003677">
    <property type="term" value="F:DNA binding"/>
    <property type="evidence" value="ECO:0007669"/>
    <property type="project" value="InterPro"/>
</dbReference>
<comment type="subcellular location">
    <subcellularLocation>
        <location evidence="1">Nucleus</location>
    </subcellularLocation>
</comment>
<dbReference type="GO" id="GO:2001209">
    <property type="term" value="P:positive regulation of transcription elongation by RNA polymerase I"/>
    <property type="evidence" value="ECO:0007669"/>
    <property type="project" value="EnsemblFungi"/>
</dbReference>
<reference evidence="7 8" key="1">
    <citation type="journal article" date="2009" name="Nature">
        <title>Evolution of pathogenicity and sexual reproduction in eight Candida genomes.</title>
        <authorList>
            <person name="Butler G."/>
            <person name="Rasmussen M.D."/>
            <person name="Lin M.F."/>
            <person name="Santos M.A."/>
            <person name="Sakthikumar S."/>
            <person name="Munro C.A."/>
            <person name="Rheinbay E."/>
            <person name="Grabherr M."/>
            <person name="Forche A."/>
            <person name="Reedy J.L."/>
            <person name="Agrafioti I."/>
            <person name="Arnaud M.B."/>
            <person name="Bates S."/>
            <person name="Brown A.J."/>
            <person name="Brunke S."/>
            <person name="Costanzo M.C."/>
            <person name="Fitzpatrick D.A."/>
            <person name="de Groot P.W."/>
            <person name="Harris D."/>
            <person name="Hoyer L.L."/>
            <person name="Hube B."/>
            <person name="Klis F.M."/>
            <person name="Kodira C."/>
            <person name="Lennard N."/>
            <person name="Logue M.E."/>
            <person name="Martin R."/>
            <person name="Neiman A.M."/>
            <person name="Nikolaou E."/>
            <person name="Quail M.A."/>
            <person name="Quinn J."/>
            <person name="Santos M.C."/>
            <person name="Schmitzberger F.F."/>
            <person name="Sherlock G."/>
            <person name="Shah P."/>
            <person name="Silverstein K.A."/>
            <person name="Skrzypek M.S."/>
            <person name="Soll D."/>
            <person name="Staggs R."/>
            <person name="Stansfield I."/>
            <person name="Stumpf M.P."/>
            <person name="Sudbery P.E."/>
            <person name="Srikantha T."/>
            <person name="Zeng Q."/>
            <person name="Berman J."/>
            <person name="Berriman M."/>
            <person name="Heitman J."/>
            <person name="Gow N.A."/>
            <person name="Lorenz M.C."/>
            <person name="Birren B.W."/>
            <person name="Kellis M."/>
            <person name="Cuomo C.A."/>
        </authorList>
    </citation>
    <scope>NUCLEOTIDE SEQUENCE [LARGE SCALE GENOMIC DNA]</scope>
    <source>
        <strain evidence="8">ATCC 6260 / CBS 566 / DSM 6381 / JCM 1539 / NBRC 10279 / NRRL Y-324</strain>
    </source>
</reference>
<dbReference type="InParanoid" id="A5DAU7"/>
<dbReference type="PANTHER" id="PTHR13115">
    <property type="entry name" value="RNA POLYMERASE-ASSOCIATED PROTEIN RTF1 HOMOLOG"/>
    <property type="match status" value="1"/>
</dbReference>
<dbReference type="OrthoDB" id="166375at2759"/>
<dbReference type="GO" id="GO:0031124">
    <property type="term" value="P:mRNA 3'-end processing"/>
    <property type="evidence" value="ECO:0007669"/>
    <property type="project" value="EnsemblFungi"/>
</dbReference>
<dbReference type="AlphaFoldDB" id="A5DAU7"/>
<feature type="compositionally biased region" description="Acidic residues" evidence="5">
    <location>
        <begin position="41"/>
        <end position="57"/>
    </location>
</feature>
<dbReference type="HOGENOM" id="CLU_036626_1_0_1"/>
<keyword evidence="8" id="KW-1185">Reference proteome</keyword>
<dbReference type="PROSITE" id="PS51360">
    <property type="entry name" value="PLUS3"/>
    <property type="match status" value="1"/>
</dbReference>
<feature type="compositionally biased region" description="Polar residues" evidence="5">
    <location>
        <begin position="114"/>
        <end position="126"/>
    </location>
</feature>
<organism evidence="7 8">
    <name type="scientific">Meyerozyma guilliermondii (strain ATCC 6260 / CBS 566 / DSM 6381 / JCM 1539 / NBRC 10279 / NRRL Y-324)</name>
    <name type="common">Yeast</name>
    <name type="synonym">Candida guilliermondii</name>
    <dbReference type="NCBI Taxonomy" id="294746"/>
    <lineage>
        <taxon>Eukaryota</taxon>
        <taxon>Fungi</taxon>
        <taxon>Dikarya</taxon>
        <taxon>Ascomycota</taxon>
        <taxon>Saccharomycotina</taxon>
        <taxon>Pichiomycetes</taxon>
        <taxon>Debaryomycetaceae</taxon>
        <taxon>Meyerozyma</taxon>
    </lineage>
</organism>
<dbReference type="KEGG" id="pgu:PGUG_00402"/>
<proteinExistence type="predicted"/>
<dbReference type="STRING" id="294746.A5DAU7"/>
<dbReference type="EMBL" id="CH408155">
    <property type="protein sequence ID" value="EDK36304.2"/>
    <property type="molecule type" value="Genomic_DNA"/>
</dbReference>
<dbReference type="PANTHER" id="PTHR13115:SF8">
    <property type="entry name" value="RNA POLYMERASE-ASSOCIATED PROTEIN RTF1 HOMOLOG"/>
    <property type="match status" value="1"/>
</dbReference>
<dbReference type="Pfam" id="PF03126">
    <property type="entry name" value="Plus-3"/>
    <property type="match status" value="1"/>
</dbReference>
<evidence type="ECO:0000259" key="6">
    <source>
        <dbReference type="PROSITE" id="PS51360"/>
    </source>
</evidence>
<dbReference type="GO" id="GO:1990269">
    <property type="term" value="F:RNA polymerase II C-terminal domain phosphoserine binding"/>
    <property type="evidence" value="ECO:0007669"/>
    <property type="project" value="EnsemblFungi"/>
</dbReference>
<dbReference type="GO" id="GO:0006368">
    <property type="term" value="P:transcription elongation by RNA polymerase II"/>
    <property type="evidence" value="ECO:0007669"/>
    <property type="project" value="EnsemblFungi"/>
</dbReference>
<dbReference type="InterPro" id="IPR036128">
    <property type="entry name" value="Plus3-like_sf"/>
</dbReference>
<dbReference type="GO" id="GO:0042138">
    <property type="term" value="P:meiotic DNA double-strand break formation"/>
    <property type="evidence" value="ECO:0007669"/>
    <property type="project" value="EnsemblFungi"/>
</dbReference>
<evidence type="ECO:0000256" key="3">
    <source>
        <dbReference type="ARBA" id="ARBA00023163"/>
    </source>
</evidence>
<feature type="compositionally biased region" description="Low complexity" evidence="5">
    <location>
        <begin position="414"/>
        <end position="429"/>
    </location>
</feature>
<dbReference type="Gene3D" id="3.90.70.200">
    <property type="entry name" value="Plus-3 domain"/>
    <property type="match status" value="1"/>
</dbReference>
<dbReference type="RefSeq" id="XP_001487025.2">
    <property type="nucleotide sequence ID" value="XM_001486975.1"/>
</dbReference>
<feature type="domain" description="Plus3" evidence="6">
    <location>
        <begin position="213"/>
        <end position="348"/>
    </location>
</feature>